<evidence type="ECO:0000256" key="2">
    <source>
        <dbReference type="SAM" id="MobiDB-lite"/>
    </source>
</evidence>
<dbReference type="Proteomes" id="UP000541347">
    <property type="component" value="Unassembled WGS sequence"/>
</dbReference>
<evidence type="ECO:0000256" key="1">
    <source>
        <dbReference type="SAM" id="Coils"/>
    </source>
</evidence>
<feature type="coiled-coil region" evidence="1">
    <location>
        <begin position="231"/>
        <end position="292"/>
    </location>
</feature>
<accession>A0ABW9ZGJ7</accession>
<evidence type="ECO:0000313" key="4">
    <source>
        <dbReference type="Proteomes" id="UP000541347"/>
    </source>
</evidence>
<feature type="coiled-coil region" evidence="1">
    <location>
        <begin position="335"/>
        <end position="383"/>
    </location>
</feature>
<dbReference type="RefSeq" id="WP_179959510.1">
    <property type="nucleotide sequence ID" value="NZ_JAABLP010000002.1"/>
</dbReference>
<keyword evidence="4" id="KW-1185">Reference proteome</keyword>
<proteinExistence type="predicted"/>
<feature type="coiled-coil region" evidence="1">
    <location>
        <begin position="75"/>
        <end position="164"/>
    </location>
</feature>
<sequence>MLSGRQTLGSIDQALADLRREEAELNHRVERATRSITDLHAQQGDAFRALARFRLETGKAADIDSRLDGASRGARDLLEARSRELAALNEKLRQREARRAELERDRSKLADERDAAEDRLEGLSQSLAAHLDADAAYQALKTRAEEARATAEAARAKAATAASDRAEKGKAYEADPLFLYLWQRGFGTSAYASTGLVRSLDRWVAGLIRYDEARPNYAMLTEIPERLATHATRVEAEAGAAAEALEQATRQAATRLAGEDLNALIDARVAGMTRIDADLETLEDEITALGAELQRYASGDDDTYRAAEGKLAEALRATDLTDLFRAALDTPSPEDEKIVRQLQDLEAQAEDLAREVRQDRELLRDLSRRRDELTKVATQFRQNGYDDWDSTFKDDNLTTVLLGELVKGAITGADYWARAKRSHSRKPSSRRQGGLPGGLQGGFGGGFGGGSGGGSGGGWGGGFGGGSGGGNRSGGDGFRTGETF</sequence>
<gene>
    <name evidence="3" type="ORF">GWI71_07665</name>
</gene>
<dbReference type="EMBL" id="JAABLP010000002">
    <property type="protein sequence ID" value="NBN63556.1"/>
    <property type="molecule type" value="Genomic_DNA"/>
</dbReference>
<comment type="caution">
    <text evidence="3">The sequence shown here is derived from an EMBL/GenBank/DDBJ whole genome shotgun (WGS) entry which is preliminary data.</text>
</comment>
<feature type="compositionally biased region" description="Basic residues" evidence="2">
    <location>
        <begin position="418"/>
        <end position="429"/>
    </location>
</feature>
<protein>
    <recommendedName>
        <fullName evidence="5">Chromosome partition protein Smc</fullName>
    </recommendedName>
</protein>
<keyword evidence="1" id="KW-0175">Coiled coil</keyword>
<evidence type="ECO:0000313" key="3">
    <source>
        <dbReference type="EMBL" id="NBN63556.1"/>
    </source>
</evidence>
<name>A0ABW9ZGJ7_9HYPH</name>
<feature type="region of interest" description="Disordered" evidence="2">
    <location>
        <begin position="418"/>
        <end position="484"/>
    </location>
</feature>
<feature type="compositionally biased region" description="Gly residues" evidence="2">
    <location>
        <begin position="434"/>
        <end position="478"/>
    </location>
</feature>
<organism evidence="3 4">
    <name type="scientific">Pannonibacter tanglangensis</name>
    <dbReference type="NCBI Taxonomy" id="2750084"/>
    <lineage>
        <taxon>Bacteria</taxon>
        <taxon>Pseudomonadati</taxon>
        <taxon>Pseudomonadota</taxon>
        <taxon>Alphaproteobacteria</taxon>
        <taxon>Hyphomicrobiales</taxon>
        <taxon>Stappiaceae</taxon>
        <taxon>Pannonibacter</taxon>
    </lineage>
</organism>
<reference evidence="3 4" key="1">
    <citation type="submission" date="2020-01" db="EMBL/GenBank/DDBJ databases">
        <authorList>
            <person name="Peng S.Y."/>
            <person name="Li J."/>
            <person name="Wang M."/>
            <person name="Wang L."/>
            <person name="Wang C.Q."/>
            <person name="Wang J.R."/>
        </authorList>
    </citation>
    <scope>NUCLEOTIDE SEQUENCE [LARGE SCALE GENOMIC DNA]</scope>
    <source>
        <strain evidence="3 4">XCT-34</strain>
    </source>
</reference>
<evidence type="ECO:0008006" key="5">
    <source>
        <dbReference type="Google" id="ProtNLM"/>
    </source>
</evidence>